<organism evidence="11 12">
    <name type="scientific">Pectinatus brassicae</name>
    <dbReference type="NCBI Taxonomy" id="862415"/>
    <lineage>
        <taxon>Bacteria</taxon>
        <taxon>Bacillati</taxon>
        <taxon>Bacillota</taxon>
        <taxon>Negativicutes</taxon>
        <taxon>Selenomonadales</taxon>
        <taxon>Selenomonadaceae</taxon>
        <taxon>Pectinatus</taxon>
    </lineage>
</organism>
<dbReference type="Pfam" id="PF00370">
    <property type="entry name" value="FGGY_N"/>
    <property type="match status" value="1"/>
</dbReference>
<reference evidence="11 12" key="1">
    <citation type="submission" date="2020-08" db="EMBL/GenBank/DDBJ databases">
        <title>Genomic Encyclopedia of Type Strains, Phase IV (KMG-IV): sequencing the most valuable type-strain genomes for metagenomic binning, comparative biology and taxonomic classification.</title>
        <authorList>
            <person name="Goeker M."/>
        </authorList>
    </citation>
    <scope>NUCLEOTIDE SEQUENCE [LARGE SCALE GENOMIC DNA]</scope>
    <source>
        <strain evidence="11 12">DSM 24661</strain>
    </source>
</reference>
<name>A0A840UKJ4_9FIRM</name>
<dbReference type="GO" id="GO:0005524">
    <property type="term" value="F:ATP binding"/>
    <property type="evidence" value="ECO:0007669"/>
    <property type="project" value="UniProtKB-KW"/>
</dbReference>
<dbReference type="PANTHER" id="PTHR10196:SF93">
    <property type="entry name" value="L-RHAMNULOKINASE"/>
    <property type="match status" value="1"/>
</dbReference>
<dbReference type="AlphaFoldDB" id="A0A840UKJ4"/>
<evidence type="ECO:0000256" key="7">
    <source>
        <dbReference type="ARBA" id="ARBA00023308"/>
    </source>
</evidence>
<dbReference type="GO" id="GO:0005829">
    <property type="term" value="C:cytosol"/>
    <property type="evidence" value="ECO:0007669"/>
    <property type="project" value="TreeGrafter"/>
</dbReference>
<evidence type="ECO:0000256" key="2">
    <source>
        <dbReference type="ARBA" id="ARBA00022679"/>
    </source>
</evidence>
<evidence type="ECO:0000313" key="11">
    <source>
        <dbReference type="EMBL" id="MBB5336197.1"/>
    </source>
</evidence>
<evidence type="ECO:0000259" key="10">
    <source>
        <dbReference type="Pfam" id="PF02782"/>
    </source>
</evidence>
<dbReference type="EMBL" id="JACHFH010000014">
    <property type="protein sequence ID" value="MBB5336197.1"/>
    <property type="molecule type" value="Genomic_DNA"/>
</dbReference>
<dbReference type="GO" id="GO:0006071">
    <property type="term" value="P:glycerol metabolic process"/>
    <property type="evidence" value="ECO:0007669"/>
    <property type="project" value="TreeGrafter"/>
</dbReference>
<evidence type="ECO:0000256" key="3">
    <source>
        <dbReference type="ARBA" id="ARBA00022741"/>
    </source>
</evidence>
<evidence type="ECO:0000256" key="8">
    <source>
        <dbReference type="NCBIfam" id="TIGR02627"/>
    </source>
</evidence>
<keyword evidence="2 11" id="KW-0808">Transferase</keyword>
<keyword evidence="12" id="KW-1185">Reference proteome</keyword>
<dbReference type="Pfam" id="PF02782">
    <property type="entry name" value="FGGY_C"/>
    <property type="match status" value="1"/>
</dbReference>
<dbReference type="InterPro" id="IPR000577">
    <property type="entry name" value="Carb_kinase_FGGY"/>
</dbReference>
<dbReference type="InterPro" id="IPR018485">
    <property type="entry name" value="FGGY_C"/>
</dbReference>
<proteinExistence type="inferred from homology"/>
<accession>A0A840UKJ4</accession>
<dbReference type="SUPFAM" id="SSF53067">
    <property type="entry name" value="Actin-like ATPase domain"/>
    <property type="match status" value="2"/>
</dbReference>
<evidence type="ECO:0000256" key="5">
    <source>
        <dbReference type="ARBA" id="ARBA00022840"/>
    </source>
</evidence>
<dbReference type="EC" id="2.7.1.5" evidence="8"/>
<dbReference type="Gene3D" id="3.30.420.40">
    <property type="match status" value="2"/>
</dbReference>
<feature type="domain" description="Carbohydrate kinase FGGY N-terminal" evidence="9">
    <location>
        <begin position="4"/>
        <end position="243"/>
    </location>
</feature>
<dbReference type="GO" id="GO:0019301">
    <property type="term" value="P:rhamnose catabolic process"/>
    <property type="evidence" value="ECO:0007669"/>
    <property type="project" value="UniProtKB-UniRule"/>
</dbReference>
<dbReference type="InterPro" id="IPR043129">
    <property type="entry name" value="ATPase_NBD"/>
</dbReference>
<dbReference type="GO" id="GO:0008993">
    <property type="term" value="F:rhamnulokinase activity"/>
    <property type="evidence" value="ECO:0007669"/>
    <property type="project" value="UniProtKB-UniRule"/>
</dbReference>
<feature type="domain" description="Carbohydrate kinase FGGY C-terminal" evidence="10">
    <location>
        <begin position="255"/>
        <end position="441"/>
    </location>
</feature>
<keyword evidence="7" id="KW-0684">Rhamnose metabolism</keyword>
<comment type="caution">
    <text evidence="11">The sequence shown here is derived from an EMBL/GenBank/DDBJ whole genome shotgun (WGS) entry which is preliminary data.</text>
</comment>
<comment type="similarity">
    <text evidence="1">Belongs to the FGGY kinase family.</text>
</comment>
<dbReference type="GO" id="GO:0004370">
    <property type="term" value="F:glycerol kinase activity"/>
    <property type="evidence" value="ECO:0007669"/>
    <property type="project" value="TreeGrafter"/>
</dbReference>
<dbReference type="PIRSF" id="PIRSF000538">
    <property type="entry name" value="GlpK"/>
    <property type="match status" value="1"/>
</dbReference>
<evidence type="ECO:0000259" key="9">
    <source>
        <dbReference type="Pfam" id="PF00370"/>
    </source>
</evidence>
<dbReference type="Proteomes" id="UP000559117">
    <property type="component" value="Unassembled WGS sequence"/>
</dbReference>
<evidence type="ECO:0000313" key="12">
    <source>
        <dbReference type="Proteomes" id="UP000559117"/>
    </source>
</evidence>
<evidence type="ECO:0000256" key="1">
    <source>
        <dbReference type="ARBA" id="ARBA00009156"/>
    </source>
</evidence>
<protein>
    <recommendedName>
        <fullName evidence="8">Rhamnulokinase</fullName>
        <ecNumber evidence="8">2.7.1.5</ecNumber>
    </recommendedName>
</protein>
<evidence type="ECO:0000256" key="4">
    <source>
        <dbReference type="ARBA" id="ARBA00022777"/>
    </source>
</evidence>
<dbReference type="InterPro" id="IPR013449">
    <property type="entry name" value="Rhamnulokinase"/>
</dbReference>
<gene>
    <name evidence="11" type="ORF">HNR32_001345</name>
</gene>
<dbReference type="CDD" id="cd07771">
    <property type="entry name" value="ASKHA_NBD_FGGY_RhaB-like"/>
    <property type="match status" value="1"/>
</dbReference>
<keyword evidence="3" id="KW-0547">Nucleotide-binding</keyword>
<evidence type="ECO:0000256" key="6">
    <source>
        <dbReference type="ARBA" id="ARBA00023157"/>
    </source>
</evidence>
<keyword evidence="6" id="KW-1015">Disulfide bond</keyword>
<dbReference type="InterPro" id="IPR018484">
    <property type="entry name" value="FGGY_N"/>
</dbReference>
<sequence>MTDYYLAVDIGASSGRHILGWQENGKMRLEEIYRFTNELENKNNHLCWNMERLFAEVVNGIKKCKELNRLPKSIGIDTWGVDFVLLDENMQMLGDAVGYRDSRTAGMDEEVYKIIDEKQLYARNGIQKMIINTIYHLYALKKQQPELLAAAKHFLMIPEYLNYRLTNVIKNEYTNATTTQLVNADTRDWDWELIDMLGLPKNIFGKLYMPKETVGNFSEAMKKQLGFSCEVVLPATHDTGSAVMAVPSNNEDDIYLSSGTWSLMGIERLIPDCTEKSRLHNFTNEGGYHHRYRYLKNIMGMWMMQSLRKEFKHAYTFEELFTLAYIGRYFKSTVDVTADCFLAPASMSEAIRNYCQQTKQPVPQTEGEILFCVYNSLAKCYSDVVQELEEMTGSCHKDIHVIGGGCQDRFLNALTAFYTKKDVYAGPVEATAIGNIAAQMLKAGEFSDLPEARRVIAKSFAVKKVNNNEFSFEVNNIRSVG</sequence>
<dbReference type="RefSeq" id="WP_183860921.1">
    <property type="nucleotide sequence ID" value="NZ_JACHFH010000014.1"/>
</dbReference>
<keyword evidence="4 11" id="KW-0418">Kinase</keyword>
<dbReference type="PANTHER" id="PTHR10196">
    <property type="entry name" value="SUGAR KINASE"/>
    <property type="match status" value="1"/>
</dbReference>
<dbReference type="NCBIfam" id="TIGR02627">
    <property type="entry name" value="rhamnulo_kin"/>
    <property type="match status" value="1"/>
</dbReference>
<keyword evidence="5" id="KW-0067">ATP-binding</keyword>